<dbReference type="RefSeq" id="WP_207972046.1">
    <property type="nucleotide sequence ID" value="NZ_CP071795.1"/>
</dbReference>
<accession>A0ABX7SY34</accession>
<sequence>MKNLYLLLVLVFISCNNKKENHTTNKNKKADLEVLLIGTSHWNNYKSKGADIAQTDEIDILSDKYQKELNEIIDKIIAFKPDKIFVERTVFYQPKLDSLYNLYKYKNWGRKYRNEIYQLGFKTATILDHDRVYGVDYRETSFPYGKLMRAMKDANQQDLIRASEGDLKQFESRYNKLIAEKKHLKEILYFLNSKEQRKLDLDWYLNNANKGGSLEETTGSFLASEWIKRNIYTYGFIQKYVSSKDKKIMIIMGSSHIAVLDNLISYNKNWQTVELKDIIEN</sequence>
<dbReference type="EMBL" id="CP071795">
    <property type="protein sequence ID" value="QTD37891.1"/>
    <property type="molecule type" value="Genomic_DNA"/>
</dbReference>
<evidence type="ECO:0000256" key="1">
    <source>
        <dbReference type="SAM" id="Coils"/>
    </source>
</evidence>
<proteinExistence type="predicted"/>
<evidence type="ECO:0000313" key="3">
    <source>
        <dbReference type="Proteomes" id="UP000663935"/>
    </source>
</evidence>
<name>A0ABX7SY34_9FLAO</name>
<dbReference type="PROSITE" id="PS51257">
    <property type="entry name" value="PROKAR_LIPOPROTEIN"/>
    <property type="match status" value="1"/>
</dbReference>
<evidence type="ECO:0008006" key="4">
    <source>
        <dbReference type="Google" id="ProtNLM"/>
    </source>
</evidence>
<dbReference type="InterPro" id="IPR043749">
    <property type="entry name" value="DUF5694"/>
</dbReference>
<keyword evidence="1" id="KW-0175">Coiled coil</keyword>
<gene>
    <name evidence="2" type="ORF">JL193_00860</name>
</gene>
<protein>
    <recommendedName>
        <fullName evidence="4">Haem-binding uptake, Tiki superfamily, ChaN</fullName>
    </recommendedName>
</protein>
<organism evidence="2 3">
    <name type="scientific">Polaribacter batillariae</name>
    <dbReference type="NCBI Taxonomy" id="2808900"/>
    <lineage>
        <taxon>Bacteria</taxon>
        <taxon>Pseudomonadati</taxon>
        <taxon>Bacteroidota</taxon>
        <taxon>Flavobacteriia</taxon>
        <taxon>Flavobacteriales</taxon>
        <taxon>Flavobacteriaceae</taxon>
    </lineage>
</organism>
<feature type="coiled-coil region" evidence="1">
    <location>
        <begin position="160"/>
        <end position="187"/>
    </location>
</feature>
<reference evidence="2 3" key="1">
    <citation type="submission" date="2021-03" db="EMBL/GenBank/DDBJ databases">
        <title>Complete genome of Polaribacter_sp.G4M1.</title>
        <authorList>
            <person name="Jeong S.W."/>
            <person name="Bae J.W."/>
        </authorList>
    </citation>
    <scope>NUCLEOTIDE SEQUENCE [LARGE SCALE GENOMIC DNA]</scope>
    <source>
        <strain evidence="2 3">G4M1</strain>
    </source>
</reference>
<dbReference type="Pfam" id="PF18950">
    <property type="entry name" value="DUF5694"/>
    <property type="match status" value="1"/>
</dbReference>
<keyword evidence="3" id="KW-1185">Reference proteome</keyword>
<dbReference type="Proteomes" id="UP000663935">
    <property type="component" value="Chromosome"/>
</dbReference>
<evidence type="ECO:0000313" key="2">
    <source>
        <dbReference type="EMBL" id="QTD37891.1"/>
    </source>
</evidence>